<evidence type="ECO:0000259" key="1">
    <source>
        <dbReference type="Pfam" id="PF00535"/>
    </source>
</evidence>
<dbReference type="Gene3D" id="3.90.550.10">
    <property type="entry name" value="Spore Coat Polysaccharide Biosynthesis Protein SpsA, Chain A"/>
    <property type="match status" value="1"/>
</dbReference>
<dbReference type="InterPro" id="IPR001173">
    <property type="entry name" value="Glyco_trans_2-like"/>
</dbReference>
<proteinExistence type="predicted"/>
<dbReference type="SUPFAM" id="SSF53448">
    <property type="entry name" value="Nucleotide-diphospho-sugar transferases"/>
    <property type="match status" value="1"/>
</dbReference>
<dbReference type="Pfam" id="PF00535">
    <property type="entry name" value="Glycos_transf_2"/>
    <property type="match status" value="1"/>
</dbReference>
<dbReference type="CDD" id="cd00761">
    <property type="entry name" value="Glyco_tranf_GTA_type"/>
    <property type="match status" value="1"/>
</dbReference>
<sequence>MLNASHPLKKMLQHKISFCTVCMNRTMHLKKTLLQNIQDNAGYSPLEFVLLNYGSRDDLDQWARQELRPYIESGVVVYYHNPDPAYFHMSHAKNMAFRLASGDILCSVDADNYTGQGFATYIHQTFLREYPCFMSPAGIGPGKKWWDVQGRICVLRDDFNALRGYDESVMDYGYEDQDFKGRLVANGKKKVIIRDPAYLQAIRHDDTMRIASGFTTTRMTDLLVGHYCEDTSEVICLQNDHTFERFYVDRDLLHYQSTDDELKPKKRYTGTYRETDNIIQLYRENGHKYLQLTRETNDALSADDQRTFYRITSGALRDTFLLQRAIYLGRKVFFRNRKKAHAINPEGFGNGRAYRNFSDEAMLLGRV</sequence>
<name>A0A365Y486_9BACT</name>
<dbReference type="Proteomes" id="UP000253410">
    <property type="component" value="Unassembled WGS sequence"/>
</dbReference>
<dbReference type="EMBL" id="QFFJ01000001">
    <property type="protein sequence ID" value="RBL93320.1"/>
    <property type="molecule type" value="Genomic_DNA"/>
</dbReference>
<evidence type="ECO:0000313" key="2">
    <source>
        <dbReference type="EMBL" id="RBL93320.1"/>
    </source>
</evidence>
<evidence type="ECO:0000313" key="3">
    <source>
        <dbReference type="Proteomes" id="UP000253410"/>
    </source>
</evidence>
<keyword evidence="3" id="KW-1185">Reference proteome</keyword>
<protein>
    <recommendedName>
        <fullName evidence="1">Glycosyltransferase 2-like domain-containing protein</fullName>
    </recommendedName>
</protein>
<comment type="caution">
    <text evidence="2">The sequence shown here is derived from an EMBL/GenBank/DDBJ whole genome shotgun (WGS) entry which is preliminary data.</text>
</comment>
<dbReference type="AlphaFoldDB" id="A0A365Y486"/>
<feature type="domain" description="Glycosyltransferase 2-like" evidence="1">
    <location>
        <begin position="17"/>
        <end position="113"/>
    </location>
</feature>
<gene>
    <name evidence="2" type="ORF">DF182_12395</name>
</gene>
<accession>A0A365Y486</accession>
<dbReference type="OrthoDB" id="6717394at2"/>
<organism evidence="2 3">
    <name type="scientific">Chitinophaga flava</name>
    <dbReference type="NCBI Taxonomy" id="2259036"/>
    <lineage>
        <taxon>Bacteria</taxon>
        <taxon>Pseudomonadati</taxon>
        <taxon>Bacteroidota</taxon>
        <taxon>Chitinophagia</taxon>
        <taxon>Chitinophagales</taxon>
        <taxon>Chitinophagaceae</taxon>
        <taxon>Chitinophaga</taxon>
    </lineage>
</organism>
<reference evidence="2 3" key="1">
    <citation type="submission" date="2018-05" db="EMBL/GenBank/DDBJ databases">
        <title>Chitinophaga sp. K3CV102501T nov., isolated from isolated from a monsoon evergreen broad-leaved forest soil.</title>
        <authorList>
            <person name="Lv Y."/>
        </authorList>
    </citation>
    <scope>NUCLEOTIDE SEQUENCE [LARGE SCALE GENOMIC DNA]</scope>
    <source>
        <strain evidence="2 3">GDMCC 1.1325</strain>
    </source>
</reference>
<dbReference type="InterPro" id="IPR029044">
    <property type="entry name" value="Nucleotide-diphossugar_trans"/>
</dbReference>